<organism evidence="2 3">
    <name type="scientific">Portunus trituberculatus</name>
    <name type="common">Swimming crab</name>
    <name type="synonym">Neptunus trituberculatus</name>
    <dbReference type="NCBI Taxonomy" id="210409"/>
    <lineage>
        <taxon>Eukaryota</taxon>
        <taxon>Metazoa</taxon>
        <taxon>Ecdysozoa</taxon>
        <taxon>Arthropoda</taxon>
        <taxon>Crustacea</taxon>
        <taxon>Multicrustacea</taxon>
        <taxon>Malacostraca</taxon>
        <taxon>Eumalacostraca</taxon>
        <taxon>Eucarida</taxon>
        <taxon>Decapoda</taxon>
        <taxon>Pleocyemata</taxon>
        <taxon>Brachyura</taxon>
        <taxon>Eubrachyura</taxon>
        <taxon>Portunoidea</taxon>
        <taxon>Portunidae</taxon>
        <taxon>Portuninae</taxon>
        <taxon>Portunus</taxon>
    </lineage>
</organism>
<keyword evidence="3" id="KW-1185">Reference proteome</keyword>
<evidence type="ECO:0000313" key="2">
    <source>
        <dbReference type="EMBL" id="MPC88188.1"/>
    </source>
</evidence>
<sequence>MSLKSRSTTHLTHALPQLTPRPPKDSSPTRKQHTTHVKSPRSTYSHHSHYACGPSRSKATPHRHLFSPQLVLPDLINTTKNLSDNTTNL</sequence>
<evidence type="ECO:0000256" key="1">
    <source>
        <dbReference type="SAM" id="MobiDB-lite"/>
    </source>
</evidence>
<proteinExistence type="predicted"/>
<feature type="compositionally biased region" description="Basic residues" evidence="1">
    <location>
        <begin position="30"/>
        <end position="49"/>
    </location>
</feature>
<feature type="region of interest" description="Disordered" evidence="1">
    <location>
        <begin position="1"/>
        <end position="65"/>
    </location>
</feature>
<gene>
    <name evidence="2" type="ORF">E2C01_083085</name>
</gene>
<name>A0A5B7J5G4_PORTR</name>
<dbReference type="AlphaFoldDB" id="A0A5B7J5G4"/>
<evidence type="ECO:0000313" key="3">
    <source>
        <dbReference type="Proteomes" id="UP000324222"/>
    </source>
</evidence>
<reference evidence="2 3" key="1">
    <citation type="submission" date="2019-05" db="EMBL/GenBank/DDBJ databases">
        <title>Another draft genome of Portunus trituberculatus and its Hox gene families provides insights of decapod evolution.</title>
        <authorList>
            <person name="Jeong J.-H."/>
            <person name="Song I."/>
            <person name="Kim S."/>
            <person name="Choi T."/>
            <person name="Kim D."/>
            <person name="Ryu S."/>
            <person name="Kim W."/>
        </authorList>
    </citation>
    <scope>NUCLEOTIDE SEQUENCE [LARGE SCALE GENOMIC DNA]</scope>
    <source>
        <tissue evidence="2">Muscle</tissue>
    </source>
</reference>
<accession>A0A5B7J5G4</accession>
<dbReference type="EMBL" id="VSRR010076957">
    <property type="protein sequence ID" value="MPC88188.1"/>
    <property type="molecule type" value="Genomic_DNA"/>
</dbReference>
<protein>
    <submittedName>
        <fullName evidence="2">Uncharacterized protein</fullName>
    </submittedName>
</protein>
<comment type="caution">
    <text evidence="2">The sequence shown here is derived from an EMBL/GenBank/DDBJ whole genome shotgun (WGS) entry which is preliminary data.</text>
</comment>
<dbReference type="Proteomes" id="UP000324222">
    <property type="component" value="Unassembled WGS sequence"/>
</dbReference>
<feature type="compositionally biased region" description="Polar residues" evidence="1">
    <location>
        <begin position="1"/>
        <end position="11"/>
    </location>
</feature>